<evidence type="ECO:0000313" key="7">
    <source>
        <dbReference type="Proteomes" id="UP000754495"/>
    </source>
</evidence>
<name>A0ABX0STG6_9PSEU</name>
<dbReference type="Proteomes" id="UP000754495">
    <property type="component" value="Unassembled WGS sequence"/>
</dbReference>
<protein>
    <submittedName>
        <fullName evidence="6">AcrR family transcriptional regulator</fullName>
    </submittedName>
</protein>
<feature type="DNA-binding region" description="H-T-H motif" evidence="4">
    <location>
        <begin position="31"/>
        <end position="50"/>
    </location>
</feature>
<evidence type="ECO:0000256" key="2">
    <source>
        <dbReference type="ARBA" id="ARBA00023125"/>
    </source>
</evidence>
<sequence>METEKPLTPAAERILTVAEELFYANGIHAIGVDTIAAEAGVTKKTLYDRFGSKAELVALYLRRRDERWRDWVHGYADPRAAPQRRILRVFDALADWMSMANRRGCAFVNAHAELPAADHPAQQVIAASKEWLLDYLRQLAAEAGARNPARLAEALLILIEGATVVASLDVLPTAVAAAKRVAKSLVDEATAAR</sequence>
<dbReference type="Gene3D" id="1.10.357.10">
    <property type="entry name" value="Tetracycline Repressor, domain 2"/>
    <property type="match status" value="1"/>
</dbReference>
<keyword evidence="2 4" id="KW-0238">DNA-binding</keyword>
<keyword evidence="1" id="KW-0805">Transcription regulation</keyword>
<dbReference type="PANTHER" id="PTHR47506">
    <property type="entry name" value="TRANSCRIPTIONAL REGULATORY PROTEIN"/>
    <property type="match status" value="1"/>
</dbReference>
<dbReference type="InterPro" id="IPR001647">
    <property type="entry name" value="HTH_TetR"/>
</dbReference>
<proteinExistence type="predicted"/>
<dbReference type="PROSITE" id="PS50977">
    <property type="entry name" value="HTH_TETR_2"/>
    <property type="match status" value="1"/>
</dbReference>
<dbReference type="SUPFAM" id="SSF46689">
    <property type="entry name" value="Homeodomain-like"/>
    <property type="match status" value="1"/>
</dbReference>
<dbReference type="PRINTS" id="PR00455">
    <property type="entry name" value="HTHTETR"/>
</dbReference>
<evidence type="ECO:0000256" key="4">
    <source>
        <dbReference type="PROSITE-ProRule" id="PRU00335"/>
    </source>
</evidence>
<reference evidence="6 7" key="1">
    <citation type="submission" date="2020-03" db="EMBL/GenBank/DDBJ databases">
        <title>Sequencing the genomes of 1000 actinobacteria strains.</title>
        <authorList>
            <person name="Klenk H.-P."/>
        </authorList>
    </citation>
    <scope>NUCLEOTIDE SEQUENCE [LARGE SCALE GENOMIC DNA]</scope>
    <source>
        <strain evidence="6 7">DSM 45668</strain>
    </source>
</reference>
<dbReference type="Pfam" id="PF16925">
    <property type="entry name" value="TetR_C_13"/>
    <property type="match status" value="1"/>
</dbReference>
<dbReference type="RefSeq" id="WP_167111346.1">
    <property type="nucleotide sequence ID" value="NZ_JAANOU010000001.1"/>
</dbReference>
<dbReference type="Pfam" id="PF00440">
    <property type="entry name" value="TetR_N"/>
    <property type="match status" value="1"/>
</dbReference>
<evidence type="ECO:0000256" key="1">
    <source>
        <dbReference type="ARBA" id="ARBA00023015"/>
    </source>
</evidence>
<evidence type="ECO:0000313" key="6">
    <source>
        <dbReference type="EMBL" id="NIH78636.1"/>
    </source>
</evidence>
<gene>
    <name evidence="6" type="ORF">FHX46_001166</name>
</gene>
<keyword evidence="3" id="KW-0804">Transcription</keyword>
<dbReference type="InterPro" id="IPR009057">
    <property type="entry name" value="Homeodomain-like_sf"/>
</dbReference>
<accession>A0ABX0STG6</accession>
<evidence type="ECO:0000259" key="5">
    <source>
        <dbReference type="PROSITE" id="PS50977"/>
    </source>
</evidence>
<keyword evidence="7" id="KW-1185">Reference proteome</keyword>
<dbReference type="SUPFAM" id="SSF48498">
    <property type="entry name" value="Tetracyclin repressor-like, C-terminal domain"/>
    <property type="match status" value="1"/>
</dbReference>
<feature type="domain" description="HTH tetR-type" evidence="5">
    <location>
        <begin position="8"/>
        <end position="68"/>
    </location>
</feature>
<evidence type="ECO:0000256" key="3">
    <source>
        <dbReference type="ARBA" id="ARBA00023163"/>
    </source>
</evidence>
<dbReference type="InterPro" id="IPR036271">
    <property type="entry name" value="Tet_transcr_reg_TetR-rel_C_sf"/>
</dbReference>
<organism evidence="6 7">
    <name type="scientific">Amycolatopsis viridis</name>
    <dbReference type="NCBI Taxonomy" id="185678"/>
    <lineage>
        <taxon>Bacteria</taxon>
        <taxon>Bacillati</taxon>
        <taxon>Actinomycetota</taxon>
        <taxon>Actinomycetes</taxon>
        <taxon>Pseudonocardiales</taxon>
        <taxon>Pseudonocardiaceae</taxon>
        <taxon>Amycolatopsis</taxon>
    </lineage>
</organism>
<dbReference type="EMBL" id="JAANOU010000001">
    <property type="protein sequence ID" value="NIH78636.1"/>
    <property type="molecule type" value="Genomic_DNA"/>
</dbReference>
<comment type="caution">
    <text evidence="6">The sequence shown here is derived from an EMBL/GenBank/DDBJ whole genome shotgun (WGS) entry which is preliminary data.</text>
</comment>
<dbReference type="InterPro" id="IPR011075">
    <property type="entry name" value="TetR_C"/>
</dbReference>
<dbReference type="PANTHER" id="PTHR47506:SF1">
    <property type="entry name" value="HTH-TYPE TRANSCRIPTIONAL REGULATOR YJDC"/>
    <property type="match status" value="1"/>
</dbReference>